<gene>
    <name evidence="1" type="ORF">C4K04_2710</name>
</gene>
<evidence type="ECO:0000313" key="2">
    <source>
        <dbReference type="Proteomes" id="UP000268048"/>
    </source>
</evidence>
<protein>
    <submittedName>
        <fullName evidence="1">Uncharacterized protein</fullName>
    </submittedName>
</protein>
<dbReference type="RefSeq" id="WP_124320364.1">
    <property type="nucleotide sequence ID" value="NZ_CP027753.1"/>
</dbReference>
<organism evidence="1 2">
    <name type="scientific">Pseudomonas chlororaphis</name>
    <dbReference type="NCBI Taxonomy" id="587753"/>
    <lineage>
        <taxon>Bacteria</taxon>
        <taxon>Pseudomonadati</taxon>
        <taxon>Pseudomonadota</taxon>
        <taxon>Gammaproteobacteria</taxon>
        <taxon>Pseudomonadales</taxon>
        <taxon>Pseudomonadaceae</taxon>
        <taxon>Pseudomonas</taxon>
    </lineage>
</organism>
<accession>A0A3G7TPR5</accession>
<dbReference type="Proteomes" id="UP000268048">
    <property type="component" value="Chromosome"/>
</dbReference>
<evidence type="ECO:0000313" key="1">
    <source>
        <dbReference type="EMBL" id="AZE48382.1"/>
    </source>
</evidence>
<reference evidence="1 2" key="1">
    <citation type="submission" date="2018-03" db="EMBL/GenBank/DDBJ databases">
        <title>Diversity of phytobeneficial traits revealed by whole-genome analysis of worldwide-isolated phenazine-producing Pseudomonas spp.</title>
        <authorList>
            <person name="Biessy A."/>
            <person name="Novinscak A."/>
            <person name="Blom J."/>
            <person name="Leger G."/>
            <person name="Thomashow L.S."/>
            <person name="Cazorla F.M."/>
            <person name="Josic D."/>
            <person name="Filion M."/>
        </authorList>
    </citation>
    <scope>NUCLEOTIDE SEQUENCE [LARGE SCALE GENOMIC DNA]</scope>
    <source>
        <strain evidence="1 2">B25</strain>
    </source>
</reference>
<dbReference type="EMBL" id="CP027753">
    <property type="protein sequence ID" value="AZE48382.1"/>
    <property type="molecule type" value="Genomic_DNA"/>
</dbReference>
<sequence length="75" mass="8878">MESVEELKQLEGRQVAMLSQQEREVLRFFMDQGRKQGVLVRFESDADQQEWTETNSVRTLEILARANSYIHLQFC</sequence>
<proteinExistence type="predicted"/>
<name>A0A3G7TPR5_9PSED</name>
<dbReference type="AlphaFoldDB" id="A0A3G7TPR5"/>